<name>A0A9D9HMF4_9BACT</name>
<gene>
    <name evidence="2" type="ORF">IAC08_08880</name>
</gene>
<comment type="caution">
    <text evidence="2">The sequence shown here is derived from an EMBL/GenBank/DDBJ whole genome shotgun (WGS) entry which is preliminary data.</text>
</comment>
<organism evidence="2 3">
    <name type="scientific">Candidatus Cryptobacteroides intestinigallinarum</name>
    <dbReference type="NCBI Taxonomy" id="2840767"/>
    <lineage>
        <taxon>Bacteria</taxon>
        <taxon>Pseudomonadati</taxon>
        <taxon>Bacteroidota</taxon>
        <taxon>Bacteroidia</taxon>
        <taxon>Bacteroidales</taxon>
        <taxon>Candidatus Cryptobacteroides</taxon>
    </lineage>
</organism>
<evidence type="ECO:0000256" key="1">
    <source>
        <dbReference type="SAM" id="SignalP"/>
    </source>
</evidence>
<keyword evidence="1" id="KW-0732">Signal</keyword>
<dbReference type="Proteomes" id="UP000823617">
    <property type="component" value="Unassembled WGS sequence"/>
</dbReference>
<feature type="signal peptide" evidence="1">
    <location>
        <begin position="1"/>
        <end position="22"/>
    </location>
</feature>
<dbReference type="EMBL" id="JADIMK010000097">
    <property type="protein sequence ID" value="MBO8456493.1"/>
    <property type="molecule type" value="Genomic_DNA"/>
</dbReference>
<sequence>MIDNTKTTMRNILILITASALAATLFSSSAMTMARTSEMSDNKTAARPDMGPVASMTHNISDQDSPEAEDSTVIAIPWFCKRDTMTYWISESEWKYNGTDTVKTAGAYTKVMFTVTDSTKKGYDIEYTFLEFGLDTTASSDLQELYQQAARKLQETTIGTTIRFHTDQMGVIKKYYNLNEIKKKTKAVISDFVAEMTVMDTLADYGFNTDRLLKLIDTDMIIDSYTEEIEMLFQYFGNEYTIGEYSGHSDATDDEYESDTYIAINLDPETYGYEIALDTYNYIPKEDIKDLLGAVIDIFTTEEASSDIKSEMDADFDEQITHDGIQNSYLYISFFGDGWPMEAVSQKEFSIGDSGKIRQKHIDWEYRSTGNFD</sequence>
<reference evidence="2" key="2">
    <citation type="journal article" date="2021" name="PeerJ">
        <title>Extensive microbial diversity within the chicken gut microbiome revealed by metagenomics and culture.</title>
        <authorList>
            <person name="Gilroy R."/>
            <person name="Ravi A."/>
            <person name="Getino M."/>
            <person name="Pursley I."/>
            <person name="Horton D.L."/>
            <person name="Alikhan N.F."/>
            <person name="Baker D."/>
            <person name="Gharbi K."/>
            <person name="Hall N."/>
            <person name="Watson M."/>
            <person name="Adriaenssens E.M."/>
            <person name="Foster-Nyarko E."/>
            <person name="Jarju S."/>
            <person name="Secka A."/>
            <person name="Antonio M."/>
            <person name="Oren A."/>
            <person name="Chaudhuri R.R."/>
            <person name="La Ragione R."/>
            <person name="Hildebrand F."/>
            <person name="Pallen M.J."/>
        </authorList>
    </citation>
    <scope>NUCLEOTIDE SEQUENCE</scope>
    <source>
        <strain evidence="2">B1-3475</strain>
    </source>
</reference>
<proteinExistence type="predicted"/>
<protein>
    <recommendedName>
        <fullName evidence="4">DUF4430 domain-containing protein</fullName>
    </recommendedName>
</protein>
<feature type="chain" id="PRO_5038543559" description="DUF4430 domain-containing protein" evidence="1">
    <location>
        <begin position="23"/>
        <end position="373"/>
    </location>
</feature>
<evidence type="ECO:0000313" key="3">
    <source>
        <dbReference type="Proteomes" id="UP000823617"/>
    </source>
</evidence>
<dbReference type="AlphaFoldDB" id="A0A9D9HMF4"/>
<reference evidence="2" key="1">
    <citation type="submission" date="2020-10" db="EMBL/GenBank/DDBJ databases">
        <authorList>
            <person name="Gilroy R."/>
        </authorList>
    </citation>
    <scope>NUCLEOTIDE SEQUENCE</scope>
    <source>
        <strain evidence="2">B1-3475</strain>
    </source>
</reference>
<accession>A0A9D9HMF4</accession>
<evidence type="ECO:0000313" key="2">
    <source>
        <dbReference type="EMBL" id="MBO8456493.1"/>
    </source>
</evidence>
<evidence type="ECO:0008006" key="4">
    <source>
        <dbReference type="Google" id="ProtNLM"/>
    </source>
</evidence>